<comment type="similarity">
    <text evidence="2">Belongs to the TMEM192 family.</text>
</comment>
<organism evidence="8 9">
    <name type="scientific">Ananas comosus</name>
    <name type="common">Pineapple</name>
    <name type="synonym">Ananas ananas</name>
    <dbReference type="NCBI Taxonomy" id="4615"/>
    <lineage>
        <taxon>Eukaryota</taxon>
        <taxon>Viridiplantae</taxon>
        <taxon>Streptophyta</taxon>
        <taxon>Embryophyta</taxon>
        <taxon>Tracheophyta</taxon>
        <taxon>Spermatophyta</taxon>
        <taxon>Magnoliopsida</taxon>
        <taxon>Liliopsida</taxon>
        <taxon>Poales</taxon>
        <taxon>Bromeliaceae</taxon>
        <taxon>Bromelioideae</taxon>
        <taxon>Ananas</taxon>
    </lineage>
</organism>
<dbReference type="InterPro" id="IPR029399">
    <property type="entry name" value="TMEM192"/>
</dbReference>
<dbReference type="AlphaFoldDB" id="A0A199W0E5"/>
<sequence length="333" mass="36978">MSHERGTSSSAAPTAEDNNLFIDILQEAPLSGHRQPRSILGGALYCLLLASYAVVAAAAPWIFFLIPNLIPMLLCSANALLLILTAILGLPGQKSAVAGTALMLLVLVWQPYIRILSITILLRTIMVVEAVCAGCFMGLYIGCIYKYNALNGQPDVLKSLYSALQPSSSLEDLRYYDGGHLSDQQMALLQYQRENLHYLSEEVLRLQESLSKYQRTDDGSTPQVDLAHLLASRDQELRALSAEMNQVQSELRLARSLIAEKDSEIQRITGTNNQYVEENERLRAILGEWSARAAKLERALDVERLSNMELQKTITKLRSLPSAERQESISQTN</sequence>
<evidence type="ECO:0000256" key="1">
    <source>
        <dbReference type="ARBA" id="ARBA00004141"/>
    </source>
</evidence>
<keyword evidence="4 7" id="KW-1133">Transmembrane helix</keyword>
<feature type="transmembrane region" description="Helical" evidence="7">
    <location>
        <begin position="95"/>
        <end position="112"/>
    </location>
</feature>
<dbReference type="STRING" id="4615.A0A199W0E5"/>
<comment type="caution">
    <text evidence="8">The sequence shown here is derived from an EMBL/GenBank/DDBJ whole genome shotgun (WGS) entry which is preliminary data.</text>
</comment>
<comment type="subcellular location">
    <subcellularLocation>
        <location evidence="1">Membrane</location>
        <topology evidence="1">Multi-pass membrane protein</topology>
    </subcellularLocation>
</comment>
<feature type="transmembrane region" description="Helical" evidence="7">
    <location>
        <begin position="69"/>
        <end position="88"/>
    </location>
</feature>
<evidence type="ECO:0000256" key="7">
    <source>
        <dbReference type="SAM" id="Phobius"/>
    </source>
</evidence>
<feature type="transmembrane region" description="Helical" evidence="7">
    <location>
        <begin position="118"/>
        <end position="141"/>
    </location>
</feature>
<dbReference type="GO" id="GO:0005765">
    <property type="term" value="C:lysosomal membrane"/>
    <property type="evidence" value="ECO:0007669"/>
    <property type="project" value="TreeGrafter"/>
</dbReference>
<feature type="transmembrane region" description="Helical" evidence="7">
    <location>
        <begin position="39"/>
        <end position="63"/>
    </location>
</feature>
<gene>
    <name evidence="8" type="ORF">ACMD2_01508</name>
</gene>
<reference evidence="8 9" key="1">
    <citation type="journal article" date="2016" name="DNA Res.">
        <title>The draft genome of MD-2 pineapple using hybrid error correction of long reads.</title>
        <authorList>
            <person name="Redwan R.M."/>
            <person name="Saidin A."/>
            <person name="Kumar S.V."/>
        </authorList>
    </citation>
    <scope>NUCLEOTIDE SEQUENCE [LARGE SCALE GENOMIC DNA]</scope>
    <source>
        <strain evidence="9">cv. MD2</strain>
        <tissue evidence="8">Leaf</tissue>
    </source>
</reference>
<dbReference type="PANTHER" id="PTHR31592">
    <property type="entry name" value="TRANSMEMBRANE PROTEIN 192"/>
    <property type="match status" value="1"/>
</dbReference>
<dbReference type="EMBL" id="LSRQ01000444">
    <property type="protein sequence ID" value="OAY82749.1"/>
    <property type="molecule type" value="Genomic_DNA"/>
</dbReference>
<evidence type="ECO:0000256" key="2">
    <source>
        <dbReference type="ARBA" id="ARBA00006314"/>
    </source>
</evidence>
<dbReference type="PANTHER" id="PTHR31592:SF1">
    <property type="entry name" value="TRANSMEMBRANE PROTEIN 192"/>
    <property type="match status" value="1"/>
</dbReference>
<accession>A0A199W0E5</accession>
<evidence type="ECO:0000256" key="6">
    <source>
        <dbReference type="SAM" id="Coils"/>
    </source>
</evidence>
<evidence type="ECO:0000256" key="4">
    <source>
        <dbReference type="ARBA" id="ARBA00022989"/>
    </source>
</evidence>
<keyword evidence="3 7" id="KW-0812">Transmembrane</keyword>
<proteinExistence type="inferred from homology"/>
<keyword evidence="6" id="KW-0175">Coiled coil</keyword>
<feature type="coiled-coil region" evidence="6">
    <location>
        <begin position="230"/>
        <end position="299"/>
    </location>
</feature>
<protein>
    <submittedName>
        <fullName evidence="8">Uncharacterized protein</fullName>
    </submittedName>
</protein>
<dbReference type="GO" id="GO:0005770">
    <property type="term" value="C:late endosome"/>
    <property type="evidence" value="ECO:0007669"/>
    <property type="project" value="TreeGrafter"/>
</dbReference>
<evidence type="ECO:0000313" key="9">
    <source>
        <dbReference type="Proteomes" id="UP000092600"/>
    </source>
</evidence>
<evidence type="ECO:0000313" key="8">
    <source>
        <dbReference type="EMBL" id="OAY82749.1"/>
    </source>
</evidence>
<evidence type="ECO:0000256" key="5">
    <source>
        <dbReference type="ARBA" id="ARBA00023136"/>
    </source>
</evidence>
<evidence type="ECO:0000256" key="3">
    <source>
        <dbReference type="ARBA" id="ARBA00022692"/>
    </source>
</evidence>
<dbReference type="Proteomes" id="UP000092600">
    <property type="component" value="Unassembled WGS sequence"/>
</dbReference>
<name>A0A199W0E5_ANACO</name>
<keyword evidence="5 7" id="KW-0472">Membrane</keyword>